<evidence type="ECO:0000256" key="2">
    <source>
        <dbReference type="SAM" id="Phobius"/>
    </source>
</evidence>
<dbReference type="EnsemblPlants" id="EMT18717">
    <property type="protein sequence ID" value="EMT18717"/>
    <property type="gene ID" value="F775_42382"/>
</dbReference>
<feature type="transmembrane region" description="Helical" evidence="2">
    <location>
        <begin position="45"/>
        <end position="72"/>
    </location>
</feature>
<sequence length="338" mass="35788">MVGLCFEDAMLAKYGCGTVEAVAGRSRPAGVLATVLNEGVSFSPAFFASLLLLGISAVRFAGSAVGTVFVVFQRESEQARAMRASPLEAGVAASVAGFASLFRVEHACLHGSEFSSIFVLVKVEALQHIPHHLTFHRIDGAGIYADVVINEVWDVACSLGAPSAPPRPAGRVDGEIGELRPLAPPRQGHAHPRASASGSGQAADGLGMADRAFRAFLHPHLASVGDCMAMLKISFKPKLTKGAVFSLPTAAQIGHEDEGRHCLLSSLLAADVRKPRAPVSFDPEAMTFSFQLELSNCRSASGVMPVNPMAMDDGYFPCFDYLAGLLARESCRSLLFKF</sequence>
<keyword evidence="2" id="KW-0472">Membrane</keyword>
<keyword evidence="2" id="KW-1133">Transmembrane helix</keyword>
<protein>
    <submittedName>
        <fullName evidence="3">Uncharacterized protein</fullName>
    </submittedName>
</protein>
<dbReference type="PANTHER" id="PTHR34303">
    <property type="entry name" value="OS01G0890400 PROTEIN-RELATED"/>
    <property type="match status" value="1"/>
</dbReference>
<accession>R7W996</accession>
<dbReference type="AlphaFoldDB" id="R7W996"/>
<proteinExistence type="predicted"/>
<evidence type="ECO:0000256" key="1">
    <source>
        <dbReference type="SAM" id="MobiDB-lite"/>
    </source>
</evidence>
<dbReference type="PANTHER" id="PTHR34303:SF10">
    <property type="entry name" value="RRM DOMAIN-CONTAINING PROTEIN"/>
    <property type="match status" value="1"/>
</dbReference>
<feature type="compositionally biased region" description="Low complexity" evidence="1">
    <location>
        <begin position="194"/>
        <end position="203"/>
    </location>
</feature>
<name>R7W996_AEGTA</name>
<feature type="region of interest" description="Disordered" evidence="1">
    <location>
        <begin position="178"/>
        <end position="203"/>
    </location>
</feature>
<reference evidence="3" key="1">
    <citation type="submission" date="2015-06" db="UniProtKB">
        <authorList>
            <consortium name="EnsemblPlants"/>
        </authorList>
    </citation>
    <scope>IDENTIFICATION</scope>
</reference>
<organism evidence="3">
    <name type="scientific">Aegilops tauschii</name>
    <name type="common">Tausch's goatgrass</name>
    <name type="synonym">Aegilops squarrosa</name>
    <dbReference type="NCBI Taxonomy" id="37682"/>
    <lineage>
        <taxon>Eukaryota</taxon>
        <taxon>Viridiplantae</taxon>
        <taxon>Streptophyta</taxon>
        <taxon>Embryophyta</taxon>
        <taxon>Tracheophyta</taxon>
        <taxon>Spermatophyta</taxon>
        <taxon>Magnoliopsida</taxon>
        <taxon>Liliopsida</taxon>
        <taxon>Poales</taxon>
        <taxon>Poaceae</taxon>
        <taxon>BOP clade</taxon>
        <taxon>Pooideae</taxon>
        <taxon>Triticodae</taxon>
        <taxon>Triticeae</taxon>
        <taxon>Triticinae</taxon>
        <taxon>Aegilops</taxon>
    </lineage>
</organism>
<keyword evidence="2" id="KW-0812">Transmembrane</keyword>
<evidence type="ECO:0000313" key="3">
    <source>
        <dbReference type="EnsemblPlants" id="EMT18717"/>
    </source>
</evidence>